<dbReference type="InterPro" id="IPR004294">
    <property type="entry name" value="Carotenoid_Oase"/>
</dbReference>
<dbReference type="InParanoid" id="A0A167NEZ2"/>
<evidence type="ECO:0000256" key="5">
    <source>
        <dbReference type="PIRSR" id="PIRSR604294-1"/>
    </source>
</evidence>
<keyword evidence="3" id="KW-0560">Oxidoreductase</keyword>
<evidence type="ECO:0000256" key="1">
    <source>
        <dbReference type="ARBA" id="ARBA00006787"/>
    </source>
</evidence>
<dbReference type="STRING" id="763407.A0A167NEZ2"/>
<keyword evidence="7" id="KW-1185">Reference proteome</keyword>
<dbReference type="Pfam" id="PF03055">
    <property type="entry name" value="RPE65"/>
    <property type="match status" value="1"/>
</dbReference>
<evidence type="ECO:0000313" key="7">
    <source>
        <dbReference type="Proteomes" id="UP000077315"/>
    </source>
</evidence>
<dbReference type="GO" id="GO:0016121">
    <property type="term" value="P:carotene catabolic process"/>
    <property type="evidence" value="ECO:0007669"/>
    <property type="project" value="TreeGrafter"/>
</dbReference>
<organism evidence="6 7">
    <name type="scientific">Phycomyces blakesleeanus (strain ATCC 8743b / DSM 1359 / FGSC 10004 / NBRC 33097 / NRRL 1555)</name>
    <dbReference type="NCBI Taxonomy" id="763407"/>
    <lineage>
        <taxon>Eukaryota</taxon>
        <taxon>Fungi</taxon>
        <taxon>Fungi incertae sedis</taxon>
        <taxon>Mucoromycota</taxon>
        <taxon>Mucoromycotina</taxon>
        <taxon>Mucoromycetes</taxon>
        <taxon>Mucorales</taxon>
        <taxon>Phycomycetaceae</taxon>
        <taxon>Phycomyces</taxon>
    </lineage>
</organism>
<keyword evidence="2 5" id="KW-0479">Metal-binding</keyword>
<dbReference type="GO" id="GO:0046872">
    <property type="term" value="F:metal ion binding"/>
    <property type="evidence" value="ECO:0007669"/>
    <property type="project" value="UniProtKB-KW"/>
</dbReference>
<proteinExistence type="inferred from homology"/>
<dbReference type="Proteomes" id="UP000077315">
    <property type="component" value="Unassembled WGS sequence"/>
</dbReference>
<dbReference type="GeneID" id="28999276"/>
<protein>
    <submittedName>
        <fullName evidence="6">Uncharacterized protein</fullName>
    </submittedName>
</protein>
<evidence type="ECO:0000256" key="4">
    <source>
        <dbReference type="ARBA" id="ARBA00023004"/>
    </source>
</evidence>
<reference evidence="7" key="1">
    <citation type="submission" date="2015-06" db="EMBL/GenBank/DDBJ databases">
        <title>Expansion of signal transduction pathways in fungi by whole-genome duplication.</title>
        <authorList>
            <consortium name="DOE Joint Genome Institute"/>
            <person name="Corrochano L.M."/>
            <person name="Kuo A."/>
            <person name="Marcet-Houben M."/>
            <person name="Polaino S."/>
            <person name="Salamov A."/>
            <person name="Villalobos J.M."/>
            <person name="Alvarez M.I."/>
            <person name="Avalos J."/>
            <person name="Benito E.P."/>
            <person name="Benoit I."/>
            <person name="Burger G."/>
            <person name="Camino L.P."/>
            <person name="Canovas D."/>
            <person name="Cerda-Olmedo E."/>
            <person name="Cheng J.-F."/>
            <person name="Dominguez A."/>
            <person name="Elias M."/>
            <person name="Eslava A.P."/>
            <person name="Glaser F."/>
            <person name="Grimwood J."/>
            <person name="Gutierrez G."/>
            <person name="Heitman J."/>
            <person name="Henrissat B."/>
            <person name="Iturriaga E.A."/>
            <person name="Lang B.F."/>
            <person name="Lavin J.L."/>
            <person name="Lee S."/>
            <person name="Li W."/>
            <person name="Lindquist E."/>
            <person name="Lopez-Garcia S."/>
            <person name="Luque E.M."/>
            <person name="Marcos A.T."/>
            <person name="Martin J."/>
            <person name="McCluskey K."/>
            <person name="Medina H.R."/>
            <person name="Miralles-Duran A."/>
            <person name="Miyazaki A."/>
            <person name="Munoz-Torres E."/>
            <person name="Oguiza J.A."/>
            <person name="Ohm R."/>
            <person name="Olmedo M."/>
            <person name="Orejas M."/>
            <person name="Ortiz-Castellanos L."/>
            <person name="Pisabarro A.G."/>
            <person name="Rodriguez-Romero J."/>
            <person name="Ruiz-Herrera J."/>
            <person name="Ruiz-Vazquez R."/>
            <person name="Sanz C."/>
            <person name="Schackwitz W."/>
            <person name="Schmutz J."/>
            <person name="Shahriari M."/>
            <person name="Shelest E."/>
            <person name="Silva-Franco F."/>
            <person name="Soanes D."/>
            <person name="Syed K."/>
            <person name="Tagua V.G."/>
            <person name="Talbot N.J."/>
            <person name="Thon M."/>
            <person name="De vries R.P."/>
            <person name="Wiebenga A."/>
            <person name="Yadav J.S."/>
            <person name="Braun E.L."/>
            <person name="Baker S."/>
            <person name="Garre V."/>
            <person name="Horwitz B."/>
            <person name="Torres-Martinez S."/>
            <person name="Idnurm A."/>
            <person name="Herrera-Estrella A."/>
            <person name="Gabaldon T."/>
            <person name="Grigoriev I.V."/>
        </authorList>
    </citation>
    <scope>NUCLEOTIDE SEQUENCE [LARGE SCALE GENOMIC DNA]</scope>
    <source>
        <strain evidence="7">NRRL 1555(-)</strain>
    </source>
</reference>
<feature type="binding site" evidence="5">
    <location>
        <position position="370"/>
    </location>
    <ligand>
        <name>Fe cation</name>
        <dbReference type="ChEBI" id="CHEBI:24875"/>
        <note>catalytic</note>
    </ligand>
</feature>
<feature type="binding site" evidence="5">
    <location>
        <position position="302"/>
    </location>
    <ligand>
        <name>Fe cation</name>
        <dbReference type="ChEBI" id="CHEBI:24875"/>
        <note>catalytic</note>
    </ligand>
</feature>
<feature type="binding site" evidence="5">
    <location>
        <position position="588"/>
    </location>
    <ligand>
        <name>Fe cation</name>
        <dbReference type="ChEBI" id="CHEBI:24875"/>
        <note>catalytic</note>
    </ligand>
</feature>
<dbReference type="GO" id="GO:0010436">
    <property type="term" value="F:carotenoid dioxygenase activity"/>
    <property type="evidence" value="ECO:0007669"/>
    <property type="project" value="TreeGrafter"/>
</dbReference>
<dbReference type="PANTHER" id="PTHR10543">
    <property type="entry name" value="BETA-CAROTENE DIOXYGENASE"/>
    <property type="match status" value="1"/>
</dbReference>
<gene>
    <name evidence="6" type="ORF">PHYBLDRAFT_180852</name>
</gene>
<dbReference type="VEuPathDB" id="FungiDB:PHYBLDRAFT_180852"/>
<sequence length="602" mass="68243">MIILFSFIIALLTMVWVNPFGLVSRFTTYFNGQDLLAAAQTTVFRNTPEKRTPEWFPVKGRVPDWFNGIMYRVGPGKYNIEQANGTTFAINHAFDGMPFMHRFEISSERQAVRYNSRNISEEFESSIAKDNGQGKIFFGHQPTVTSVKQRLKDIYLRFDSMLLSRRPLDETSPSSQPVGVTATPNFPIPPVYKAADKNNGESDRVLVAKTDANMLQQLNSDTLEPKRLFNYGNFEKKLKGDLSAAHHQYDPITKETINFVLDMFPARLQVFSSTPEGKITILADFTHRLDEKRTRVQPVYIHAFNITKDYIILPEYSLAYTNMGVDFLVSGAVNTGMAWSNDRPTFFHVISRHGKGLVASVPVETFFSFHVANAWDSVDAQGRQVIDMDICAFENADIMCQLHTFAKPVRQAEYDSHVKKQLELSKQSQQYNGMNIPPLRQPSFGDLRRYQIVLENGTGEATYRTIASNVEFARYSQDYAMRKHKFVYGCQLISVTAKSNERYDLVKVNLDDGSVIRYSQEGCACSEPIFAPRPGGTEEDDGVLMSLVNKLDKEDPSKDYCFLLLLDAKTMQEVATCQVGQFTATTFHGSFVDHHFENVSIN</sequence>
<comment type="cofactor">
    <cofactor evidence="5">
        <name>Fe(2+)</name>
        <dbReference type="ChEBI" id="CHEBI:29033"/>
    </cofactor>
    <text evidence="5">Binds 1 Fe(2+) ion per subunit.</text>
</comment>
<dbReference type="AlphaFoldDB" id="A0A167NEZ2"/>
<comment type="similarity">
    <text evidence="1">Belongs to the carotenoid oxygenase family.</text>
</comment>
<feature type="binding site" evidence="5">
    <location>
        <position position="246"/>
    </location>
    <ligand>
        <name>Fe cation</name>
        <dbReference type="ChEBI" id="CHEBI:24875"/>
        <note>catalytic</note>
    </ligand>
</feature>
<dbReference type="RefSeq" id="XP_018293784.1">
    <property type="nucleotide sequence ID" value="XM_018438370.1"/>
</dbReference>
<dbReference type="OrthoDB" id="407010at2759"/>
<dbReference type="EMBL" id="KV440977">
    <property type="protein sequence ID" value="OAD75744.1"/>
    <property type="molecule type" value="Genomic_DNA"/>
</dbReference>
<name>A0A167NEZ2_PHYB8</name>
<keyword evidence="4 5" id="KW-0408">Iron</keyword>
<evidence type="ECO:0000313" key="6">
    <source>
        <dbReference type="EMBL" id="OAD75744.1"/>
    </source>
</evidence>
<accession>A0A167NEZ2</accession>
<dbReference type="PANTHER" id="PTHR10543:SF24">
    <property type="entry name" value="CAROTENOID ISOMEROOXYGENASE"/>
    <property type="match status" value="1"/>
</dbReference>
<evidence type="ECO:0000256" key="3">
    <source>
        <dbReference type="ARBA" id="ARBA00023002"/>
    </source>
</evidence>
<evidence type="ECO:0000256" key="2">
    <source>
        <dbReference type="ARBA" id="ARBA00022723"/>
    </source>
</evidence>